<organism evidence="2 3">
    <name type="scientific">Sphingomonas metalli</name>
    <dbReference type="NCBI Taxonomy" id="1779358"/>
    <lineage>
        <taxon>Bacteria</taxon>
        <taxon>Pseudomonadati</taxon>
        <taxon>Pseudomonadota</taxon>
        <taxon>Alphaproteobacteria</taxon>
        <taxon>Sphingomonadales</taxon>
        <taxon>Sphingomonadaceae</taxon>
        <taxon>Sphingomonas</taxon>
    </lineage>
</organism>
<evidence type="ECO:0000256" key="1">
    <source>
        <dbReference type="SAM" id="Phobius"/>
    </source>
</evidence>
<keyword evidence="3" id="KW-1185">Reference proteome</keyword>
<dbReference type="EMBL" id="BMIH01000003">
    <property type="protein sequence ID" value="GGB35955.1"/>
    <property type="molecule type" value="Genomic_DNA"/>
</dbReference>
<dbReference type="AlphaFoldDB" id="A0A916T8L7"/>
<reference evidence="2" key="1">
    <citation type="journal article" date="2014" name="Int. J. Syst. Evol. Microbiol.">
        <title>Complete genome sequence of Corynebacterium casei LMG S-19264T (=DSM 44701T), isolated from a smear-ripened cheese.</title>
        <authorList>
            <consortium name="US DOE Joint Genome Institute (JGI-PGF)"/>
            <person name="Walter F."/>
            <person name="Albersmeier A."/>
            <person name="Kalinowski J."/>
            <person name="Ruckert C."/>
        </authorList>
    </citation>
    <scope>NUCLEOTIDE SEQUENCE</scope>
    <source>
        <strain evidence="2">CGMCC 1.15330</strain>
    </source>
</reference>
<feature type="transmembrane region" description="Helical" evidence="1">
    <location>
        <begin position="52"/>
        <end position="72"/>
    </location>
</feature>
<reference evidence="2" key="2">
    <citation type="submission" date="2020-09" db="EMBL/GenBank/DDBJ databases">
        <authorList>
            <person name="Sun Q."/>
            <person name="Zhou Y."/>
        </authorList>
    </citation>
    <scope>NUCLEOTIDE SEQUENCE</scope>
    <source>
        <strain evidence="2">CGMCC 1.15330</strain>
    </source>
</reference>
<evidence type="ECO:0000313" key="2">
    <source>
        <dbReference type="EMBL" id="GGB35955.1"/>
    </source>
</evidence>
<dbReference type="Proteomes" id="UP000623067">
    <property type="component" value="Unassembled WGS sequence"/>
</dbReference>
<accession>A0A916T8L7</accession>
<feature type="transmembrane region" description="Helical" evidence="1">
    <location>
        <begin position="78"/>
        <end position="97"/>
    </location>
</feature>
<keyword evidence="1" id="KW-0812">Transmembrane</keyword>
<name>A0A916T8L7_9SPHN</name>
<comment type="caution">
    <text evidence="2">The sequence shown here is derived from an EMBL/GenBank/DDBJ whole genome shotgun (WGS) entry which is preliminary data.</text>
</comment>
<keyword evidence="1" id="KW-0472">Membrane</keyword>
<proteinExistence type="predicted"/>
<protein>
    <submittedName>
        <fullName evidence="2">Uncharacterized protein</fullName>
    </submittedName>
</protein>
<gene>
    <name evidence="2" type="ORF">GCM10011380_26670</name>
</gene>
<keyword evidence="1" id="KW-1133">Transmembrane helix</keyword>
<sequence length="113" mass="12221">MLSIATMIVAAIFLMVPEVHLSVIVAMGIGGAALAIVAPFEAMDRPARRRVLYACLAHVLAMIATLGLLVVTEASIRPLSVVALLLTVGAVLSGWAFKSRNRRRRVGWNDYYD</sequence>
<feature type="transmembrane region" description="Helical" evidence="1">
    <location>
        <begin position="20"/>
        <end position="40"/>
    </location>
</feature>
<evidence type="ECO:0000313" key="3">
    <source>
        <dbReference type="Proteomes" id="UP000623067"/>
    </source>
</evidence>